<feature type="transmembrane region" description="Helical" evidence="5">
    <location>
        <begin position="82"/>
        <end position="101"/>
    </location>
</feature>
<comment type="subcellular location">
    <subcellularLocation>
        <location evidence="1">Membrane</location>
        <topology evidence="1">Multi-pass membrane protein</topology>
    </subcellularLocation>
</comment>
<keyword evidence="3 5" id="KW-1133">Transmembrane helix</keyword>
<keyword evidence="4 5" id="KW-0472">Membrane</keyword>
<proteinExistence type="predicted"/>
<gene>
    <name evidence="6" type="primary">SLC17A5_7</name>
    <name evidence="6" type="ORF">NPIL_517011</name>
</gene>
<evidence type="ECO:0000256" key="1">
    <source>
        <dbReference type="ARBA" id="ARBA00004141"/>
    </source>
</evidence>
<keyword evidence="2 5" id="KW-0812">Transmembrane</keyword>
<dbReference type="SUPFAM" id="SSF103473">
    <property type="entry name" value="MFS general substrate transporter"/>
    <property type="match status" value="1"/>
</dbReference>
<feature type="transmembrane region" description="Helical" evidence="5">
    <location>
        <begin position="47"/>
        <end position="70"/>
    </location>
</feature>
<dbReference type="PANTHER" id="PTHR11662:SF399">
    <property type="entry name" value="FI19708P1-RELATED"/>
    <property type="match status" value="1"/>
</dbReference>
<evidence type="ECO:0000256" key="3">
    <source>
        <dbReference type="ARBA" id="ARBA00022989"/>
    </source>
</evidence>
<keyword evidence="7" id="KW-1185">Reference proteome</keyword>
<evidence type="ECO:0000313" key="7">
    <source>
        <dbReference type="Proteomes" id="UP000887013"/>
    </source>
</evidence>
<dbReference type="GO" id="GO:0006820">
    <property type="term" value="P:monoatomic anion transport"/>
    <property type="evidence" value="ECO:0007669"/>
    <property type="project" value="TreeGrafter"/>
</dbReference>
<feature type="transmembrane region" description="Helical" evidence="5">
    <location>
        <begin position="14"/>
        <end position="35"/>
    </location>
</feature>
<reference evidence="6" key="1">
    <citation type="submission" date="2020-08" db="EMBL/GenBank/DDBJ databases">
        <title>Multicomponent nature underlies the extraordinary mechanical properties of spider dragline silk.</title>
        <authorList>
            <person name="Kono N."/>
            <person name="Nakamura H."/>
            <person name="Mori M."/>
            <person name="Yoshida Y."/>
            <person name="Ohtoshi R."/>
            <person name="Malay A.D."/>
            <person name="Moran D.A.P."/>
            <person name="Tomita M."/>
            <person name="Numata K."/>
            <person name="Arakawa K."/>
        </authorList>
    </citation>
    <scope>NUCLEOTIDE SEQUENCE</scope>
</reference>
<dbReference type="GO" id="GO:0016020">
    <property type="term" value="C:membrane"/>
    <property type="evidence" value="ECO:0007669"/>
    <property type="project" value="UniProtKB-SubCell"/>
</dbReference>
<dbReference type="AlphaFoldDB" id="A0A8X6NXP8"/>
<evidence type="ECO:0000256" key="2">
    <source>
        <dbReference type="ARBA" id="ARBA00022692"/>
    </source>
</evidence>
<protein>
    <submittedName>
        <fullName evidence="6">Sialin</fullName>
    </submittedName>
</protein>
<name>A0A8X6NXP8_NEPPI</name>
<comment type="caution">
    <text evidence="6">The sequence shown here is derived from an EMBL/GenBank/DDBJ whole genome shotgun (WGS) entry which is preliminary data.</text>
</comment>
<dbReference type="PANTHER" id="PTHR11662">
    <property type="entry name" value="SOLUTE CARRIER FAMILY 17"/>
    <property type="match status" value="1"/>
</dbReference>
<evidence type="ECO:0000256" key="4">
    <source>
        <dbReference type="ARBA" id="ARBA00023136"/>
    </source>
</evidence>
<dbReference type="InterPro" id="IPR050382">
    <property type="entry name" value="MFS_Na/Anion_cotransporter"/>
</dbReference>
<dbReference type="Gene3D" id="1.20.1250.20">
    <property type="entry name" value="MFS general substrate transporter like domains"/>
    <property type="match status" value="1"/>
</dbReference>
<dbReference type="GO" id="GO:0022857">
    <property type="term" value="F:transmembrane transporter activity"/>
    <property type="evidence" value="ECO:0007669"/>
    <property type="project" value="TreeGrafter"/>
</dbReference>
<evidence type="ECO:0000256" key="5">
    <source>
        <dbReference type="SAM" id="Phobius"/>
    </source>
</evidence>
<dbReference type="InterPro" id="IPR036259">
    <property type="entry name" value="MFS_trans_sf"/>
</dbReference>
<dbReference type="EMBL" id="BMAW01108990">
    <property type="protein sequence ID" value="GFT36428.1"/>
    <property type="molecule type" value="Genomic_DNA"/>
</dbReference>
<sequence length="128" mass="14238">MLCVTVSGCRPKLIIGWISLAMAFNGFCYSGYNVTHVDMSPYFASTLFGLTSTIAFACGIFAPTLVGFLTADKETIPEWNRVFYTIAFTYLLSGTFFDLFASAEKQPWGMDEEDKNCEMSLITEKSSQ</sequence>
<accession>A0A8X6NXP8</accession>
<dbReference type="Proteomes" id="UP000887013">
    <property type="component" value="Unassembled WGS sequence"/>
</dbReference>
<evidence type="ECO:0000313" key="6">
    <source>
        <dbReference type="EMBL" id="GFT36428.1"/>
    </source>
</evidence>
<dbReference type="OrthoDB" id="2985014at2759"/>
<organism evidence="6 7">
    <name type="scientific">Nephila pilipes</name>
    <name type="common">Giant wood spider</name>
    <name type="synonym">Nephila maculata</name>
    <dbReference type="NCBI Taxonomy" id="299642"/>
    <lineage>
        <taxon>Eukaryota</taxon>
        <taxon>Metazoa</taxon>
        <taxon>Ecdysozoa</taxon>
        <taxon>Arthropoda</taxon>
        <taxon>Chelicerata</taxon>
        <taxon>Arachnida</taxon>
        <taxon>Araneae</taxon>
        <taxon>Araneomorphae</taxon>
        <taxon>Entelegynae</taxon>
        <taxon>Araneoidea</taxon>
        <taxon>Nephilidae</taxon>
        <taxon>Nephila</taxon>
    </lineage>
</organism>